<protein>
    <submittedName>
        <fullName evidence="2">Uncharacterized protein</fullName>
    </submittedName>
</protein>
<feature type="chain" id="PRO_5021914995" evidence="1">
    <location>
        <begin position="25"/>
        <end position="130"/>
    </location>
</feature>
<evidence type="ECO:0000313" key="3">
    <source>
        <dbReference type="Proteomes" id="UP000315295"/>
    </source>
</evidence>
<keyword evidence="1" id="KW-0732">Signal</keyword>
<evidence type="ECO:0000256" key="1">
    <source>
        <dbReference type="SAM" id="SignalP"/>
    </source>
</evidence>
<dbReference type="InterPro" id="IPR018073">
    <property type="entry name" value="Prot_inh_cystat_CS"/>
</dbReference>
<organism evidence="2 3">
    <name type="scientific">Malus baccata</name>
    <name type="common">Siberian crab apple</name>
    <name type="synonym">Pyrus baccata</name>
    <dbReference type="NCBI Taxonomy" id="106549"/>
    <lineage>
        <taxon>Eukaryota</taxon>
        <taxon>Viridiplantae</taxon>
        <taxon>Streptophyta</taxon>
        <taxon>Embryophyta</taxon>
        <taxon>Tracheophyta</taxon>
        <taxon>Spermatophyta</taxon>
        <taxon>Magnoliopsida</taxon>
        <taxon>eudicotyledons</taxon>
        <taxon>Gunneridae</taxon>
        <taxon>Pentapetalae</taxon>
        <taxon>rosids</taxon>
        <taxon>fabids</taxon>
        <taxon>Rosales</taxon>
        <taxon>Rosaceae</taxon>
        <taxon>Amygdaloideae</taxon>
        <taxon>Maleae</taxon>
        <taxon>Malus</taxon>
    </lineage>
</organism>
<accession>A0A540LNU0</accession>
<dbReference type="InterPro" id="IPR046350">
    <property type="entry name" value="Cystatin_sf"/>
</dbReference>
<name>A0A540LNU0_MALBA</name>
<sequence length="130" mass="14600">MHPRHLHHLITNMCLVLFFASATASIFLPSVVASSLFPSAVSVPRWCGCYYPVDVRHPKWTHLTKFSISEYNKNQSPSWRSVPQNSRLVFQHLVEAESQVVAGHNHKLLIRAVNESLPAGSPPLIYEATV</sequence>
<dbReference type="Gene3D" id="3.10.450.10">
    <property type="match status" value="1"/>
</dbReference>
<reference evidence="2 3" key="1">
    <citation type="journal article" date="2019" name="G3 (Bethesda)">
        <title>Sequencing of a Wild Apple (Malus baccata) Genome Unravels the Differences Between Cultivated and Wild Apple Species Regarding Disease Resistance and Cold Tolerance.</title>
        <authorList>
            <person name="Chen X."/>
        </authorList>
    </citation>
    <scope>NUCLEOTIDE SEQUENCE [LARGE SCALE GENOMIC DNA]</scope>
    <source>
        <strain evidence="3">cv. Shandingzi</strain>
        <tissue evidence="2">Leaves</tissue>
    </source>
</reference>
<proteinExistence type="predicted"/>
<dbReference type="AlphaFoldDB" id="A0A540LNU0"/>
<dbReference type="PROSITE" id="PS00287">
    <property type="entry name" value="CYSTATIN"/>
    <property type="match status" value="1"/>
</dbReference>
<feature type="signal peptide" evidence="1">
    <location>
        <begin position="1"/>
        <end position="24"/>
    </location>
</feature>
<gene>
    <name evidence="2" type="ORF">C1H46_026221</name>
</gene>
<evidence type="ECO:0000313" key="2">
    <source>
        <dbReference type="EMBL" id="TQD88160.1"/>
    </source>
</evidence>
<dbReference type="SUPFAM" id="SSF54403">
    <property type="entry name" value="Cystatin/monellin"/>
    <property type="match status" value="1"/>
</dbReference>
<dbReference type="EMBL" id="VIEB01000514">
    <property type="protein sequence ID" value="TQD88160.1"/>
    <property type="molecule type" value="Genomic_DNA"/>
</dbReference>
<keyword evidence="3" id="KW-1185">Reference proteome</keyword>
<dbReference type="Proteomes" id="UP000315295">
    <property type="component" value="Unassembled WGS sequence"/>
</dbReference>
<comment type="caution">
    <text evidence="2">The sequence shown here is derived from an EMBL/GenBank/DDBJ whole genome shotgun (WGS) entry which is preliminary data.</text>
</comment>